<evidence type="ECO:0000256" key="5">
    <source>
        <dbReference type="SAM" id="SignalP"/>
    </source>
</evidence>
<accession>A0ABN3N4L0</accession>
<evidence type="ECO:0000256" key="4">
    <source>
        <dbReference type="PROSITE-ProRule" id="PRU01100"/>
    </source>
</evidence>
<dbReference type="RefSeq" id="WP_344167557.1">
    <property type="nucleotide sequence ID" value="NZ_BAAARY010000001.1"/>
</dbReference>
<dbReference type="EMBL" id="BAAARY010000001">
    <property type="protein sequence ID" value="GAA2512883.1"/>
    <property type="molecule type" value="Genomic_DNA"/>
</dbReference>
<feature type="domain" description="GH26" evidence="6">
    <location>
        <begin position="61"/>
        <end position="376"/>
    </location>
</feature>
<protein>
    <recommendedName>
        <fullName evidence="6">GH26 domain-containing protein</fullName>
    </recommendedName>
</protein>
<dbReference type="InterPro" id="IPR017853">
    <property type="entry name" value="GH"/>
</dbReference>
<evidence type="ECO:0000313" key="8">
    <source>
        <dbReference type="Proteomes" id="UP001499978"/>
    </source>
</evidence>
<reference evidence="7 8" key="1">
    <citation type="journal article" date="2019" name="Int. J. Syst. Evol. Microbiol.">
        <title>The Global Catalogue of Microorganisms (GCM) 10K type strain sequencing project: providing services to taxonomists for standard genome sequencing and annotation.</title>
        <authorList>
            <consortium name="The Broad Institute Genomics Platform"/>
            <consortium name="The Broad Institute Genome Sequencing Center for Infectious Disease"/>
            <person name="Wu L."/>
            <person name="Ma J."/>
        </authorList>
    </citation>
    <scope>NUCLEOTIDE SEQUENCE [LARGE SCALE GENOMIC DNA]</scope>
    <source>
        <strain evidence="7 8">JCM 3367</strain>
    </source>
</reference>
<keyword evidence="2 4" id="KW-0378">Hydrolase</keyword>
<dbReference type="PANTHER" id="PTHR40079">
    <property type="entry name" value="MANNAN ENDO-1,4-BETA-MANNOSIDASE E-RELATED"/>
    <property type="match status" value="1"/>
</dbReference>
<comment type="similarity">
    <text evidence="1 4">Belongs to the glycosyl hydrolase 26 family.</text>
</comment>
<evidence type="ECO:0000313" key="7">
    <source>
        <dbReference type="EMBL" id="GAA2512883.1"/>
    </source>
</evidence>
<sequence length="376" mass="40308">MSARKARRGLAATTVAALAAVVAVVAAGCDDSAAAPPAPAAPRVADPSGLVTTVRTAADGVRVADLINRPRVAGAWPSEAGASGVNGDPLIDKASVENFCRWRGRRCAIAHAFTDRRGWAPMTTGSGWMFQAFAGFEGALVISQGLVPEGRADDLDDCAAGQFDHLWHGFGKLMVDHRRASSVVRLGWEFNGAFMPWHGGDPATWTACYRRAAGQIRAANPEVVLDWTINAHTTPPNICGGVSTGCYPGDEWVDIIGIDNYDHYPSSADRAEFDRVAQAPEGLSWLYRFAVRRGKLFSVGEWGIAPGSAGNPSRENPQFVDWMHQWFAAHSDRLAYEAYFHSCHAGGIQSTLIGPASAGCRQNPNAAARYRTLFGR</sequence>
<gene>
    <name evidence="7" type="ORF">GCM10010201_05440</name>
</gene>
<evidence type="ECO:0000256" key="2">
    <source>
        <dbReference type="ARBA" id="ARBA00022801"/>
    </source>
</evidence>
<keyword evidence="5" id="KW-0732">Signal</keyword>
<organism evidence="7 8">
    <name type="scientific">Pilimelia columellifera subsp. columellifera</name>
    <dbReference type="NCBI Taxonomy" id="706583"/>
    <lineage>
        <taxon>Bacteria</taxon>
        <taxon>Bacillati</taxon>
        <taxon>Actinomycetota</taxon>
        <taxon>Actinomycetes</taxon>
        <taxon>Micromonosporales</taxon>
        <taxon>Micromonosporaceae</taxon>
        <taxon>Pilimelia</taxon>
    </lineage>
</organism>
<dbReference type="PROSITE" id="PS51257">
    <property type="entry name" value="PROKAR_LIPOPROTEIN"/>
    <property type="match status" value="1"/>
</dbReference>
<keyword evidence="3 4" id="KW-0326">Glycosidase</keyword>
<feature type="active site" description="Nucleophile" evidence="4">
    <location>
        <position position="301"/>
    </location>
</feature>
<evidence type="ECO:0000259" key="6">
    <source>
        <dbReference type="PROSITE" id="PS51764"/>
    </source>
</evidence>
<dbReference type="PROSITE" id="PS51764">
    <property type="entry name" value="GH26"/>
    <property type="match status" value="1"/>
</dbReference>
<comment type="caution">
    <text evidence="7">The sequence shown here is derived from an EMBL/GenBank/DDBJ whole genome shotgun (WGS) entry which is preliminary data.</text>
</comment>
<dbReference type="Gene3D" id="3.20.20.80">
    <property type="entry name" value="Glycosidases"/>
    <property type="match status" value="1"/>
</dbReference>
<dbReference type="InterPro" id="IPR000805">
    <property type="entry name" value="Glyco_hydro_26"/>
</dbReference>
<keyword evidence="8" id="KW-1185">Reference proteome</keyword>
<proteinExistence type="inferred from homology"/>
<feature type="chain" id="PRO_5046215352" description="GH26 domain-containing protein" evidence="5">
    <location>
        <begin position="28"/>
        <end position="376"/>
    </location>
</feature>
<dbReference type="SUPFAM" id="SSF51445">
    <property type="entry name" value="(Trans)glycosidases"/>
    <property type="match status" value="1"/>
</dbReference>
<evidence type="ECO:0000256" key="3">
    <source>
        <dbReference type="ARBA" id="ARBA00023295"/>
    </source>
</evidence>
<feature type="signal peptide" evidence="5">
    <location>
        <begin position="1"/>
        <end position="27"/>
    </location>
</feature>
<dbReference type="Pfam" id="PF02156">
    <property type="entry name" value="Glyco_hydro_26"/>
    <property type="match status" value="1"/>
</dbReference>
<dbReference type="Proteomes" id="UP001499978">
    <property type="component" value="Unassembled WGS sequence"/>
</dbReference>
<name>A0ABN3N4L0_9ACTN</name>
<dbReference type="InterPro" id="IPR022790">
    <property type="entry name" value="GH26_dom"/>
</dbReference>
<feature type="active site" description="Proton donor" evidence="4">
    <location>
        <position position="189"/>
    </location>
</feature>
<dbReference type="PANTHER" id="PTHR40079:SF4">
    <property type="entry name" value="GH26 DOMAIN-CONTAINING PROTEIN-RELATED"/>
    <property type="match status" value="1"/>
</dbReference>
<evidence type="ECO:0000256" key="1">
    <source>
        <dbReference type="ARBA" id="ARBA00007754"/>
    </source>
</evidence>